<keyword evidence="1" id="KW-0472">Membrane</keyword>
<sequence>MSAYTTNSNIPVTRGNWFTRAIDWMDGFGPGAWIALMVAGFIFAGPLGLVLLAFILFTGRFGRRWRGEGASRAMTSGRGCGFGGRVHVSRTTGNAAFDAYKSDTLERLEREQSEFEDFLRRLRESRDKAEFDQYMQDRAKAAAHSDVEDDAPKA</sequence>
<dbReference type="InterPro" id="IPR021273">
    <property type="entry name" value="DUF2852"/>
</dbReference>
<protein>
    <submittedName>
        <fullName evidence="2">DUF2852 domain-containing protein</fullName>
    </submittedName>
</protein>
<name>A0ABV3TGB5_9RHOB</name>
<accession>A0ABV3TGB5</accession>
<keyword evidence="1" id="KW-1133">Transmembrane helix</keyword>
<dbReference type="RefSeq" id="WP_295532906.1">
    <property type="nucleotide sequence ID" value="NZ_JBFRYC010000002.1"/>
</dbReference>
<keyword evidence="3" id="KW-1185">Reference proteome</keyword>
<evidence type="ECO:0000256" key="1">
    <source>
        <dbReference type="SAM" id="Phobius"/>
    </source>
</evidence>
<comment type="caution">
    <text evidence="2">The sequence shown here is derived from an EMBL/GenBank/DDBJ whole genome shotgun (WGS) entry which is preliminary data.</text>
</comment>
<dbReference type="Proteomes" id="UP001557465">
    <property type="component" value="Unassembled WGS sequence"/>
</dbReference>
<dbReference type="EMBL" id="JBFRYC010000002">
    <property type="protein sequence ID" value="MEX1660622.1"/>
    <property type="molecule type" value="Genomic_DNA"/>
</dbReference>
<evidence type="ECO:0000313" key="2">
    <source>
        <dbReference type="EMBL" id="MEX1660622.1"/>
    </source>
</evidence>
<dbReference type="Pfam" id="PF11014">
    <property type="entry name" value="DUF2852"/>
    <property type="match status" value="1"/>
</dbReference>
<evidence type="ECO:0000313" key="3">
    <source>
        <dbReference type="Proteomes" id="UP001557465"/>
    </source>
</evidence>
<feature type="transmembrane region" description="Helical" evidence="1">
    <location>
        <begin position="33"/>
        <end position="57"/>
    </location>
</feature>
<organism evidence="2 3">
    <name type="scientific">Thioclava arctica</name>
    <dbReference type="NCBI Taxonomy" id="3238301"/>
    <lineage>
        <taxon>Bacteria</taxon>
        <taxon>Pseudomonadati</taxon>
        <taxon>Pseudomonadota</taxon>
        <taxon>Alphaproteobacteria</taxon>
        <taxon>Rhodobacterales</taxon>
        <taxon>Paracoccaceae</taxon>
        <taxon>Thioclava</taxon>
    </lineage>
</organism>
<proteinExistence type="predicted"/>
<gene>
    <name evidence="2" type="ORF">AB4874_03025</name>
</gene>
<reference evidence="2 3" key="1">
    <citation type="journal article" date="2011" name="Int. J. Syst. Evol. Microbiol.">
        <title>Zhongshania antarctica gen. nov., sp. nov. and Zhongshania guokunii sp. nov., gammaproteobacteria respectively isolated from coastal attached (fast) ice and surface seawater of the Antarctic.</title>
        <authorList>
            <person name="Li H.J."/>
            <person name="Zhang X.Y."/>
            <person name="Chen C.X."/>
            <person name="Zhang Y.J."/>
            <person name="Gao Z.M."/>
            <person name="Yu Y."/>
            <person name="Chen X.L."/>
            <person name="Chen B."/>
            <person name="Zhang Y.Z."/>
        </authorList>
    </citation>
    <scope>NUCLEOTIDE SEQUENCE [LARGE SCALE GENOMIC DNA]</scope>
    <source>
        <strain evidence="2 3">15-R06ZXC-3</strain>
    </source>
</reference>
<keyword evidence="1" id="KW-0812">Transmembrane</keyword>